<reference evidence="1 2" key="1">
    <citation type="journal article" date="2013" name="Curr. Biol.">
        <title>The Genome of the Foraminiferan Reticulomyxa filosa.</title>
        <authorList>
            <person name="Glockner G."/>
            <person name="Hulsmann N."/>
            <person name="Schleicher M."/>
            <person name="Noegel A.A."/>
            <person name="Eichinger L."/>
            <person name="Gallinger C."/>
            <person name="Pawlowski J."/>
            <person name="Sierra R."/>
            <person name="Euteneuer U."/>
            <person name="Pillet L."/>
            <person name="Moustafa A."/>
            <person name="Platzer M."/>
            <person name="Groth M."/>
            <person name="Szafranski K."/>
            <person name="Schliwa M."/>
        </authorList>
    </citation>
    <scope>NUCLEOTIDE SEQUENCE [LARGE SCALE GENOMIC DNA]</scope>
</reference>
<comment type="caution">
    <text evidence="1">The sequence shown here is derived from an EMBL/GenBank/DDBJ whole genome shotgun (WGS) entry which is preliminary data.</text>
</comment>
<feature type="non-terminal residue" evidence="1">
    <location>
        <position position="1"/>
    </location>
</feature>
<feature type="non-terminal residue" evidence="1">
    <location>
        <position position="162"/>
    </location>
</feature>
<name>X6P7A5_RETFI</name>
<evidence type="ECO:0000313" key="2">
    <source>
        <dbReference type="Proteomes" id="UP000023152"/>
    </source>
</evidence>
<dbReference type="Proteomes" id="UP000023152">
    <property type="component" value="Unassembled WGS sequence"/>
</dbReference>
<sequence>GIFVYELKYPSGELKAVSGPIGKLLNPAFLVTNAFHNPQMLYYMSEKRESRIGCIQINFDPSATATNGLTFRELSPIVGGDAHLHMGRDGLLYGADYMKGKFEVFETNPVSGLVESRVCVFVNKEAGTLGVPERQEHSHAHCIMPHWKNPWSAYGVDLGTDK</sequence>
<organism evidence="1 2">
    <name type="scientific">Reticulomyxa filosa</name>
    <dbReference type="NCBI Taxonomy" id="46433"/>
    <lineage>
        <taxon>Eukaryota</taxon>
        <taxon>Sar</taxon>
        <taxon>Rhizaria</taxon>
        <taxon>Retaria</taxon>
        <taxon>Foraminifera</taxon>
        <taxon>Monothalamids</taxon>
        <taxon>Reticulomyxidae</taxon>
        <taxon>Reticulomyxa</taxon>
    </lineage>
</organism>
<gene>
    <name evidence="1" type="ORF">RFI_03003</name>
</gene>
<dbReference type="EMBL" id="ASPP01002888">
    <property type="protein sequence ID" value="ETO34091.1"/>
    <property type="molecule type" value="Genomic_DNA"/>
</dbReference>
<proteinExistence type="predicted"/>
<dbReference type="AlphaFoldDB" id="X6P7A5"/>
<accession>X6P7A5</accession>
<dbReference type="Pfam" id="PF10282">
    <property type="entry name" value="Lactonase"/>
    <property type="match status" value="1"/>
</dbReference>
<dbReference type="InterPro" id="IPR019405">
    <property type="entry name" value="Lactonase_7-beta_prop"/>
</dbReference>
<dbReference type="InterPro" id="IPR015943">
    <property type="entry name" value="WD40/YVTN_repeat-like_dom_sf"/>
</dbReference>
<dbReference type="Gene3D" id="2.130.10.10">
    <property type="entry name" value="YVTN repeat-like/Quinoprotein amine dehydrogenase"/>
    <property type="match status" value="1"/>
</dbReference>
<keyword evidence="2" id="KW-1185">Reference proteome</keyword>
<evidence type="ECO:0000313" key="1">
    <source>
        <dbReference type="EMBL" id="ETO34091.1"/>
    </source>
</evidence>
<protein>
    <submittedName>
        <fullName evidence="1">Secreted protein</fullName>
    </submittedName>
</protein>